<reference evidence="1" key="1">
    <citation type="submission" date="2023-01" db="EMBL/GenBank/DDBJ databases">
        <title>Genome-based studies on antimicrobial resistance profiles of Riemerella anatipestifer in China, 1994 to 2021.</title>
        <authorList>
            <person name="Yang Z."/>
            <person name="Zhu D."/>
        </authorList>
    </citation>
    <scope>NUCLEOTIDE SEQUENCE</scope>
    <source>
        <strain evidence="1">RCAD1218</strain>
    </source>
</reference>
<proteinExistence type="predicted"/>
<evidence type="ECO:0000313" key="2">
    <source>
        <dbReference type="Proteomes" id="UP001284033"/>
    </source>
</evidence>
<sequence length="112" mass="13602">MKYLKFKSPWDYNDKKKSFVEKIILYLGLSANPDYDNKIYNVEFWLVEFDEEDIPIREIGLDNNSKVILKMPYKKNYGYWTDNNLVYQDFISDFTSVKIEKKEFEEKWKAIS</sequence>
<evidence type="ECO:0000313" key="1">
    <source>
        <dbReference type="EMBL" id="MDY3512575.1"/>
    </source>
</evidence>
<dbReference type="Proteomes" id="UP001284033">
    <property type="component" value="Unassembled WGS sequence"/>
</dbReference>
<protein>
    <submittedName>
        <fullName evidence="1">Uncharacterized protein</fullName>
    </submittedName>
</protein>
<organism evidence="1 2">
    <name type="scientific">Riemerella anatipestifer</name>
    <name type="common">Moraxella anatipestifer</name>
    <dbReference type="NCBI Taxonomy" id="34085"/>
    <lineage>
        <taxon>Bacteria</taxon>
        <taxon>Pseudomonadati</taxon>
        <taxon>Bacteroidota</taxon>
        <taxon>Flavobacteriia</taxon>
        <taxon>Flavobacteriales</taxon>
        <taxon>Weeksellaceae</taxon>
        <taxon>Riemerella</taxon>
    </lineage>
</organism>
<accession>A0AAP6HFZ2</accession>
<dbReference type="EMBL" id="JAQZHK010000003">
    <property type="protein sequence ID" value="MDY3512575.1"/>
    <property type="molecule type" value="Genomic_DNA"/>
</dbReference>
<dbReference type="RefSeq" id="WP_154469251.1">
    <property type="nucleotide sequence ID" value="NZ_CP121210.1"/>
</dbReference>
<gene>
    <name evidence="1" type="ORF">PG303_05020</name>
</gene>
<comment type="caution">
    <text evidence="1">The sequence shown here is derived from an EMBL/GenBank/DDBJ whole genome shotgun (WGS) entry which is preliminary data.</text>
</comment>
<dbReference type="AlphaFoldDB" id="A0AAP6HFZ2"/>
<name>A0AAP6HFZ2_RIEAN</name>